<feature type="domain" description="CHAD" evidence="2">
    <location>
        <begin position="97"/>
        <end position="377"/>
    </location>
</feature>
<name>A0A428W4X0_AMYBA</name>
<dbReference type="PROSITE" id="PS51708">
    <property type="entry name" value="CHAD"/>
    <property type="match status" value="1"/>
</dbReference>
<dbReference type="AlphaFoldDB" id="A0A428W4X0"/>
<dbReference type="RefSeq" id="WP_026468307.1">
    <property type="nucleotide sequence ID" value="NZ_QHHU01000061.1"/>
</dbReference>
<feature type="compositionally biased region" description="Low complexity" evidence="1">
    <location>
        <begin position="322"/>
        <end position="336"/>
    </location>
</feature>
<dbReference type="Pfam" id="PF05235">
    <property type="entry name" value="CHAD"/>
    <property type="match status" value="1"/>
</dbReference>
<dbReference type="PANTHER" id="PTHR39339:SF1">
    <property type="entry name" value="CHAD DOMAIN-CONTAINING PROTEIN"/>
    <property type="match status" value="1"/>
</dbReference>
<gene>
    <name evidence="3" type="ORF">DMA12_34240</name>
</gene>
<evidence type="ECO:0000256" key="1">
    <source>
        <dbReference type="SAM" id="MobiDB-lite"/>
    </source>
</evidence>
<sequence length="377" mass="40980">MTATVTDTAFFDTDFLRLLRGGLALSVHAGDWRLDTPDGPVRFAGSDLGVPPALFRLLRAYTRDDELVPVAHLSGGGISRLREAVGDRIVAPARPPDGAARGVVLRHFRTQLAALAAADLAVRQGRPDAVHRMRVAARRLRGVLSAYSEVLGGRKLVREVSRSLRWLGGELAPARDTEVQWARSCPWADERSDAYSVALAEQAGAWTRCALDSRRYVQLMNALDVLEVVLAEEPRRKWRKAARRPAAKVLPGLLHIAATDVDERVARVSALPAGPERDHAVHDVRKAAKKAPLRAGGRRCEARSARVPGPARRVPGRRRRAGALARAGGPGRPGSRWRGCRGRPLCPSIACGVARATRGPSSFVDVIPRRDVSPHDR</sequence>
<accession>A0A428W4X0</accession>
<proteinExistence type="predicted"/>
<dbReference type="EMBL" id="QHHU01000061">
    <property type="protein sequence ID" value="RSM38141.1"/>
    <property type="molecule type" value="Genomic_DNA"/>
</dbReference>
<dbReference type="InterPro" id="IPR038186">
    <property type="entry name" value="CHAD_dom_sf"/>
</dbReference>
<dbReference type="OrthoDB" id="9777271at2"/>
<evidence type="ECO:0000259" key="2">
    <source>
        <dbReference type="PROSITE" id="PS51708"/>
    </source>
</evidence>
<dbReference type="Gene3D" id="1.40.20.10">
    <property type="entry name" value="CHAD domain"/>
    <property type="match status" value="1"/>
</dbReference>
<reference evidence="3 4" key="1">
    <citation type="submission" date="2018-05" db="EMBL/GenBank/DDBJ databases">
        <title>Evolution of GPA BGCs.</title>
        <authorList>
            <person name="Waglechner N."/>
            <person name="Wright G.D."/>
        </authorList>
    </citation>
    <scope>NUCLEOTIDE SEQUENCE [LARGE SCALE GENOMIC DNA]</scope>
    <source>
        <strain evidence="3 4">DSM 5908</strain>
    </source>
</reference>
<dbReference type="SMART" id="SM00880">
    <property type="entry name" value="CHAD"/>
    <property type="match status" value="1"/>
</dbReference>
<protein>
    <submittedName>
        <fullName evidence="3">CHAD domain-containing protein</fullName>
    </submittedName>
</protein>
<dbReference type="Proteomes" id="UP000286716">
    <property type="component" value="Unassembled WGS sequence"/>
</dbReference>
<keyword evidence="4" id="KW-1185">Reference proteome</keyword>
<comment type="caution">
    <text evidence="3">The sequence shown here is derived from an EMBL/GenBank/DDBJ whole genome shotgun (WGS) entry which is preliminary data.</text>
</comment>
<dbReference type="InterPro" id="IPR007899">
    <property type="entry name" value="CHAD_dom"/>
</dbReference>
<dbReference type="PANTHER" id="PTHR39339">
    <property type="entry name" value="SLR1444 PROTEIN"/>
    <property type="match status" value="1"/>
</dbReference>
<organism evidence="3 4">
    <name type="scientific">Amycolatopsis balhimycina DSM 5908</name>
    <dbReference type="NCBI Taxonomy" id="1081091"/>
    <lineage>
        <taxon>Bacteria</taxon>
        <taxon>Bacillati</taxon>
        <taxon>Actinomycetota</taxon>
        <taxon>Actinomycetes</taxon>
        <taxon>Pseudonocardiales</taxon>
        <taxon>Pseudonocardiaceae</taxon>
        <taxon>Amycolatopsis</taxon>
    </lineage>
</organism>
<evidence type="ECO:0000313" key="3">
    <source>
        <dbReference type="EMBL" id="RSM38141.1"/>
    </source>
</evidence>
<evidence type="ECO:0000313" key="4">
    <source>
        <dbReference type="Proteomes" id="UP000286716"/>
    </source>
</evidence>
<feature type="region of interest" description="Disordered" evidence="1">
    <location>
        <begin position="305"/>
        <end position="336"/>
    </location>
</feature>